<dbReference type="GO" id="GO:0004930">
    <property type="term" value="F:G protein-coupled receptor activity"/>
    <property type="evidence" value="ECO:0007669"/>
    <property type="project" value="InterPro"/>
</dbReference>
<dbReference type="VEuPathDB" id="VectorBase:BGLAX_028223"/>
<feature type="transmembrane region" description="Helical" evidence="5">
    <location>
        <begin position="33"/>
        <end position="52"/>
    </location>
</feature>
<dbReference type="PROSITE" id="PS50262">
    <property type="entry name" value="G_PROTEIN_RECEP_F1_2"/>
    <property type="match status" value="1"/>
</dbReference>
<feature type="transmembrane region" description="Helical" evidence="5">
    <location>
        <begin position="165"/>
        <end position="186"/>
    </location>
</feature>
<organism evidence="7 8">
    <name type="scientific">Biomphalaria glabrata</name>
    <name type="common">Bloodfluke planorb</name>
    <name type="synonym">Freshwater snail</name>
    <dbReference type="NCBI Taxonomy" id="6526"/>
    <lineage>
        <taxon>Eukaryota</taxon>
        <taxon>Metazoa</taxon>
        <taxon>Spiralia</taxon>
        <taxon>Lophotrochozoa</taxon>
        <taxon>Mollusca</taxon>
        <taxon>Gastropoda</taxon>
        <taxon>Heterobranchia</taxon>
        <taxon>Euthyneura</taxon>
        <taxon>Panpulmonata</taxon>
        <taxon>Hygrophila</taxon>
        <taxon>Lymnaeoidea</taxon>
        <taxon>Planorbidae</taxon>
        <taxon>Biomphalaria</taxon>
    </lineage>
</organism>
<dbReference type="VEuPathDB" id="VectorBase:BGLB019842"/>
<reference evidence="7" key="1">
    <citation type="submission" date="2020-05" db="UniProtKB">
        <authorList>
            <consortium name="EnsemblMetazoa"/>
        </authorList>
    </citation>
    <scope>IDENTIFICATION</scope>
    <source>
        <strain evidence="7">BB02</strain>
    </source>
</reference>
<accession>A0A2C9KHU7</accession>
<dbReference type="InterPro" id="IPR052954">
    <property type="entry name" value="GPCR-Ligand_Int"/>
</dbReference>
<evidence type="ECO:0000256" key="4">
    <source>
        <dbReference type="ARBA" id="ARBA00023136"/>
    </source>
</evidence>
<proteinExistence type="predicted"/>
<evidence type="ECO:0000256" key="3">
    <source>
        <dbReference type="ARBA" id="ARBA00022989"/>
    </source>
</evidence>
<feature type="transmembrane region" description="Helical" evidence="5">
    <location>
        <begin position="133"/>
        <end position="153"/>
    </location>
</feature>
<dbReference type="EnsemblMetazoa" id="BGLB019842-RA">
    <property type="protein sequence ID" value="BGLB019842-PA"/>
    <property type="gene ID" value="BGLB019842"/>
</dbReference>
<feature type="transmembrane region" description="Helical" evidence="5">
    <location>
        <begin position="373"/>
        <end position="397"/>
    </location>
</feature>
<sequence>MSLEANVTLSLWTPDAKYFYYTRFSSSNATVKTLIYILTFVAIPAISLLGIVGNVLTACVLRRQGFKRSYNIFILALAVSDTIFLVGVNNVAKIIYDRTGRIGFYLSHSSSMTLYALHAFFNGMEVDGKFMSMILPAFVSLERFIAVYFPLHLKSLVTCRRAKIAVAILFISWIPVNIYFLLLFRFEYVLDPVNNKSVGYIMRSDLMLNRPDVYKTISGFFFMVSGPIPVLFVSILCMAVGAKIQIARKQTLFQIVTFPNCKPRMNLSRMESRTEVLQENNNLGNKTSTLQSGHVTLKPRHLKVDKKRNDSAVNILGLRGQGNRDKRNTRMSLISQTTLMLLVMCAFYAVVVTSCSLPAIILNRDTWESDTGAVVELCTQLAFCINSSANFVIYLTMNRNFRSHFKMLLSLNKDTSDNNVK</sequence>
<evidence type="ECO:0000256" key="5">
    <source>
        <dbReference type="SAM" id="Phobius"/>
    </source>
</evidence>
<dbReference type="PANTHER" id="PTHR46641:SF2">
    <property type="entry name" value="FMRFAMIDE RECEPTOR"/>
    <property type="match status" value="1"/>
</dbReference>
<name>A0A2C9KHU7_BIOGL</name>
<dbReference type="KEGG" id="bgt:106065176"/>
<keyword evidence="3 5" id="KW-1133">Transmembrane helix</keyword>
<evidence type="ECO:0000256" key="2">
    <source>
        <dbReference type="ARBA" id="ARBA00022692"/>
    </source>
</evidence>
<keyword evidence="2 5" id="KW-0812">Transmembrane</keyword>
<protein>
    <recommendedName>
        <fullName evidence="6">G-protein coupled receptors family 1 profile domain-containing protein</fullName>
    </recommendedName>
</protein>
<dbReference type="PRINTS" id="PR00237">
    <property type="entry name" value="GPCRRHODOPSN"/>
</dbReference>
<dbReference type="PANTHER" id="PTHR46641">
    <property type="entry name" value="FMRFAMIDE RECEPTOR-RELATED"/>
    <property type="match status" value="1"/>
</dbReference>
<feature type="transmembrane region" description="Helical" evidence="5">
    <location>
        <begin position="72"/>
        <end position="92"/>
    </location>
</feature>
<evidence type="ECO:0000256" key="1">
    <source>
        <dbReference type="ARBA" id="ARBA00004370"/>
    </source>
</evidence>
<dbReference type="AlphaFoldDB" id="A0A2C9KHU7"/>
<dbReference type="Gene3D" id="1.20.1070.10">
    <property type="entry name" value="Rhodopsin 7-helix transmembrane proteins"/>
    <property type="match status" value="1"/>
</dbReference>
<feature type="domain" description="G-protein coupled receptors family 1 profile" evidence="6">
    <location>
        <begin position="53"/>
        <end position="174"/>
    </location>
</feature>
<feature type="transmembrane region" description="Helical" evidence="5">
    <location>
        <begin position="339"/>
        <end position="361"/>
    </location>
</feature>
<evidence type="ECO:0000259" key="6">
    <source>
        <dbReference type="PROSITE" id="PS50262"/>
    </source>
</evidence>
<dbReference type="GO" id="GO:0016020">
    <property type="term" value="C:membrane"/>
    <property type="evidence" value="ECO:0007669"/>
    <property type="project" value="UniProtKB-SubCell"/>
</dbReference>
<feature type="transmembrane region" description="Helical" evidence="5">
    <location>
        <begin position="217"/>
        <end position="240"/>
    </location>
</feature>
<comment type="subcellular location">
    <subcellularLocation>
        <location evidence="1">Membrane</location>
    </subcellularLocation>
</comment>
<evidence type="ECO:0000313" key="8">
    <source>
        <dbReference type="Proteomes" id="UP000076420"/>
    </source>
</evidence>
<dbReference type="InterPro" id="IPR017452">
    <property type="entry name" value="GPCR_Rhodpsn_7TM"/>
</dbReference>
<dbReference type="Proteomes" id="UP000076420">
    <property type="component" value="Unassembled WGS sequence"/>
</dbReference>
<evidence type="ECO:0000313" key="7">
    <source>
        <dbReference type="EnsemblMetazoa" id="BGLB019842-PA"/>
    </source>
</evidence>
<dbReference type="STRING" id="6526.A0A2C9KHU7"/>
<dbReference type="SUPFAM" id="SSF81321">
    <property type="entry name" value="Family A G protein-coupled receptor-like"/>
    <property type="match status" value="1"/>
</dbReference>
<dbReference type="InterPro" id="IPR000276">
    <property type="entry name" value="GPCR_Rhodpsn"/>
</dbReference>
<keyword evidence="4 5" id="KW-0472">Membrane</keyword>
<gene>
    <name evidence="7" type="primary">106065176</name>
</gene>
<dbReference type="Pfam" id="PF00001">
    <property type="entry name" value="7tm_1"/>
    <property type="match status" value="1"/>
</dbReference>